<feature type="transmembrane region" description="Helical" evidence="6">
    <location>
        <begin position="150"/>
        <end position="169"/>
    </location>
</feature>
<dbReference type="EMBL" id="JAWDGP010007778">
    <property type="protein sequence ID" value="KAK3704970.1"/>
    <property type="molecule type" value="Genomic_DNA"/>
</dbReference>
<dbReference type="Proteomes" id="UP001283361">
    <property type="component" value="Unassembled WGS sequence"/>
</dbReference>
<dbReference type="InterPro" id="IPR005829">
    <property type="entry name" value="Sugar_transporter_CS"/>
</dbReference>
<evidence type="ECO:0000256" key="5">
    <source>
        <dbReference type="SAM" id="MobiDB-lite"/>
    </source>
</evidence>
<dbReference type="InterPro" id="IPR005828">
    <property type="entry name" value="MFS_sugar_transport-like"/>
</dbReference>
<protein>
    <recommendedName>
        <fullName evidence="7">Major facilitator superfamily (MFS) profile domain-containing protein</fullName>
    </recommendedName>
</protein>
<feature type="transmembrane region" description="Helical" evidence="6">
    <location>
        <begin position="233"/>
        <end position="251"/>
    </location>
</feature>
<dbReference type="GO" id="GO:0022857">
    <property type="term" value="F:transmembrane transporter activity"/>
    <property type="evidence" value="ECO:0007669"/>
    <property type="project" value="InterPro"/>
</dbReference>
<reference evidence="8" key="1">
    <citation type="journal article" date="2023" name="G3 (Bethesda)">
        <title>A reference genome for the long-term kleptoplast-retaining sea slug Elysia crispata morphotype clarki.</title>
        <authorList>
            <person name="Eastman K.E."/>
            <person name="Pendleton A.L."/>
            <person name="Shaikh M.A."/>
            <person name="Suttiyut T."/>
            <person name="Ogas R."/>
            <person name="Tomko P."/>
            <person name="Gavelis G."/>
            <person name="Widhalm J.R."/>
            <person name="Wisecaver J.H."/>
        </authorList>
    </citation>
    <scope>NUCLEOTIDE SEQUENCE</scope>
    <source>
        <strain evidence="8">ECLA1</strain>
    </source>
</reference>
<evidence type="ECO:0000256" key="6">
    <source>
        <dbReference type="SAM" id="Phobius"/>
    </source>
</evidence>
<proteinExistence type="predicted"/>
<keyword evidence="4 6" id="KW-0472">Membrane</keyword>
<keyword evidence="9" id="KW-1185">Reference proteome</keyword>
<feature type="region of interest" description="Disordered" evidence="5">
    <location>
        <begin position="703"/>
        <end position="735"/>
    </location>
</feature>
<dbReference type="InterPro" id="IPR020846">
    <property type="entry name" value="MFS_dom"/>
</dbReference>
<dbReference type="PANTHER" id="PTHR24064">
    <property type="entry name" value="SOLUTE CARRIER FAMILY 22 MEMBER"/>
    <property type="match status" value="1"/>
</dbReference>
<feature type="compositionally biased region" description="Polar residues" evidence="5">
    <location>
        <begin position="703"/>
        <end position="725"/>
    </location>
</feature>
<keyword evidence="2 6" id="KW-0812">Transmembrane</keyword>
<evidence type="ECO:0000313" key="8">
    <source>
        <dbReference type="EMBL" id="KAK3704970.1"/>
    </source>
</evidence>
<dbReference type="SUPFAM" id="SSF103473">
    <property type="entry name" value="MFS general substrate transporter"/>
    <property type="match status" value="2"/>
</dbReference>
<feature type="transmembrane region" description="Helical" evidence="6">
    <location>
        <begin position="349"/>
        <end position="371"/>
    </location>
</feature>
<dbReference type="PROSITE" id="PS50850">
    <property type="entry name" value="MFS"/>
    <property type="match status" value="1"/>
</dbReference>
<dbReference type="PROSITE" id="PS00217">
    <property type="entry name" value="SUGAR_TRANSPORT_2"/>
    <property type="match status" value="1"/>
</dbReference>
<feature type="transmembrane region" description="Helical" evidence="6">
    <location>
        <begin position="378"/>
        <end position="399"/>
    </location>
</feature>
<sequence length="735" mass="82053">MVAIEHIFDEIGGFHLFQLVMVLWVYSIKFMIAWSMMLMSFGGYKPDYVCMIDGLFNQTSLKYLTDAQLREKAEIGFNNETFLDVCDVNGTECYQFHFFGVKRTVISEWNLLCDMRWMKASITSIQFGGVLTGSIIGGQSGDYFGRKNTLYGSYLLHTVLNVISAYSVSWQMFTVMRFLIGVMIGVVLVMIVPYPTEFFPLRWRHTIPAIPMWPLGVLAFAFGAWLLEDWSHLQLACAVLAVPGLLGYFYIPESARWLATRGRLQESHAVLEKMARLNGKTLPPTAMDTIKAIAEEERTSRKGRDYSYIDIFRTRATAQLTLIVAFKWVVLSMVFYGLSFAVSSFAGDLYLNMFLMSVVELPAYLLSFLLIDRIGRRWTCLGFLTITALVSFACVGLHLKAPEGLKDRLISACCLTAKLAVAACWSASQTWVTESYPTVTRPGSPRVTRPSPGEWSSLSVEACSSCMLVSLSDLGHRELPDRHQVSGHLYLWKFAVAACWSASQTWVTESYPTVTRPGSPRVTRPSLGEWSSLSVEVCSSCMLVSLSDLGHRELHNRHQVSGHLYLWKLTVAACWSASQTWVTESYPTVTRSLGYGFANTSSRVGAIIAPFVINLDDMPLFTFILMGALTLASMVITCFIPETRNKVMAETVCEQTSAGTGSKQAKRRDSEIKPKESKICIDGHRGNDLDPASQKLPSLVGSFTDSTPLSADPNTNPETGVSNYGYTDKYETHRF</sequence>
<keyword evidence="3 6" id="KW-1133">Transmembrane helix</keyword>
<gene>
    <name evidence="8" type="ORF">RRG08_006903</name>
</gene>
<feature type="transmembrane region" description="Helical" evidence="6">
    <location>
        <begin position="12"/>
        <end position="32"/>
    </location>
</feature>
<comment type="caution">
    <text evidence="8">The sequence shown here is derived from an EMBL/GenBank/DDBJ whole genome shotgun (WGS) entry which is preliminary data.</text>
</comment>
<dbReference type="InterPro" id="IPR036259">
    <property type="entry name" value="MFS_trans_sf"/>
</dbReference>
<feature type="compositionally biased region" description="Basic and acidic residues" evidence="5">
    <location>
        <begin position="667"/>
        <end position="676"/>
    </location>
</feature>
<name>A0AAE0XRW6_9GAST</name>
<dbReference type="Pfam" id="PF00083">
    <property type="entry name" value="Sugar_tr"/>
    <property type="match status" value="1"/>
</dbReference>
<evidence type="ECO:0000256" key="1">
    <source>
        <dbReference type="ARBA" id="ARBA00004141"/>
    </source>
</evidence>
<evidence type="ECO:0000259" key="7">
    <source>
        <dbReference type="PROSITE" id="PS50850"/>
    </source>
</evidence>
<evidence type="ECO:0000256" key="2">
    <source>
        <dbReference type="ARBA" id="ARBA00022692"/>
    </source>
</evidence>
<feature type="transmembrane region" description="Helical" evidence="6">
    <location>
        <begin position="620"/>
        <end position="640"/>
    </location>
</feature>
<dbReference type="GO" id="GO:0016020">
    <property type="term" value="C:membrane"/>
    <property type="evidence" value="ECO:0007669"/>
    <property type="project" value="UniProtKB-SubCell"/>
</dbReference>
<feature type="transmembrane region" description="Helical" evidence="6">
    <location>
        <begin position="175"/>
        <end position="194"/>
    </location>
</feature>
<evidence type="ECO:0000256" key="4">
    <source>
        <dbReference type="ARBA" id="ARBA00023136"/>
    </source>
</evidence>
<accession>A0AAE0XRW6</accession>
<feature type="transmembrane region" description="Helical" evidence="6">
    <location>
        <begin position="320"/>
        <end position="343"/>
    </location>
</feature>
<feature type="transmembrane region" description="Helical" evidence="6">
    <location>
        <begin position="206"/>
        <end position="227"/>
    </location>
</feature>
<feature type="region of interest" description="Disordered" evidence="5">
    <location>
        <begin position="655"/>
        <end position="676"/>
    </location>
</feature>
<organism evidence="8 9">
    <name type="scientific">Elysia crispata</name>
    <name type="common">lettuce slug</name>
    <dbReference type="NCBI Taxonomy" id="231223"/>
    <lineage>
        <taxon>Eukaryota</taxon>
        <taxon>Metazoa</taxon>
        <taxon>Spiralia</taxon>
        <taxon>Lophotrochozoa</taxon>
        <taxon>Mollusca</taxon>
        <taxon>Gastropoda</taxon>
        <taxon>Heterobranchia</taxon>
        <taxon>Euthyneura</taxon>
        <taxon>Panpulmonata</taxon>
        <taxon>Sacoglossa</taxon>
        <taxon>Placobranchoidea</taxon>
        <taxon>Plakobranchidae</taxon>
        <taxon>Elysia</taxon>
    </lineage>
</organism>
<feature type="domain" description="Major facilitator superfamily (MFS) profile" evidence="7">
    <location>
        <begin position="73"/>
        <end position="645"/>
    </location>
</feature>
<dbReference type="PROSITE" id="PS00216">
    <property type="entry name" value="SUGAR_TRANSPORT_1"/>
    <property type="match status" value="1"/>
</dbReference>
<evidence type="ECO:0000256" key="3">
    <source>
        <dbReference type="ARBA" id="ARBA00022989"/>
    </source>
</evidence>
<dbReference type="AlphaFoldDB" id="A0AAE0XRW6"/>
<dbReference type="Gene3D" id="1.20.1250.20">
    <property type="entry name" value="MFS general substrate transporter like domains"/>
    <property type="match status" value="2"/>
</dbReference>
<evidence type="ECO:0000313" key="9">
    <source>
        <dbReference type="Proteomes" id="UP001283361"/>
    </source>
</evidence>
<comment type="subcellular location">
    <subcellularLocation>
        <location evidence="1">Membrane</location>
        <topology evidence="1">Multi-pass membrane protein</topology>
    </subcellularLocation>
</comment>